<dbReference type="GeneID" id="45454182"/>
<dbReference type="RefSeq" id="WP_014384417.1">
    <property type="nucleotide sequence ID" value="NC_016948.1"/>
</dbReference>
<name>A0ABM7KBY9_9MYCO</name>
<protein>
    <submittedName>
        <fullName evidence="1">Uncharacterized protein</fullName>
    </submittedName>
</protein>
<dbReference type="Proteomes" id="UP000466578">
    <property type="component" value="Chromosome"/>
</dbReference>
<evidence type="ECO:0000313" key="1">
    <source>
        <dbReference type="EMBL" id="BBY71620.1"/>
    </source>
</evidence>
<evidence type="ECO:0000313" key="2">
    <source>
        <dbReference type="Proteomes" id="UP000466578"/>
    </source>
</evidence>
<proteinExistence type="predicted"/>
<accession>A0ABM7KBY9</accession>
<keyword evidence="2" id="KW-1185">Reference proteome</keyword>
<sequence>MSEDGNGKLYDQSFWHRLNQMYAETGQTCVMPDDWAAAQAMDDAICLELPYDRDPVARRIAGQVVKAHSKACDASKRRLVYEGWCPESEATLYVLGPCYDSAYAIALRNIEQLREIKKDMRGAWRCDTLVNRHCGRKTGGSNAEYPVEFLAIKRGEYICVFTACHHCLLHIDIGAGVDDPD</sequence>
<reference evidence="1 2" key="1">
    <citation type="journal article" date="2019" name="Emerg. Microbes Infect.">
        <title>Comprehensive subspecies identification of 175 nontuberculous mycobacteria species based on 7547 genomic profiles.</title>
        <authorList>
            <person name="Matsumoto Y."/>
            <person name="Kinjo T."/>
            <person name="Motooka D."/>
            <person name="Nabeya D."/>
            <person name="Jung N."/>
            <person name="Uechi K."/>
            <person name="Horii T."/>
            <person name="Iida T."/>
            <person name="Fujita J."/>
            <person name="Nakamura S."/>
        </authorList>
    </citation>
    <scope>NUCLEOTIDE SEQUENCE [LARGE SCALE GENOMIC DNA]</scope>
    <source>
        <strain evidence="1 2">JCM 30622</strain>
    </source>
</reference>
<gene>
    <name evidence="1" type="ORF">MPRI_38070</name>
</gene>
<organism evidence="1 2">
    <name type="scientific">Mycobacterium paraintracellulare</name>
    <dbReference type="NCBI Taxonomy" id="1138383"/>
    <lineage>
        <taxon>Bacteria</taxon>
        <taxon>Bacillati</taxon>
        <taxon>Actinomycetota</taxon>
        <taxon>Actinomycetes</taxon>
        <taxon>Mycobacteriales</taxon>
        <taxon>Mycobacteriaceae</taxon>
        <taxon>Mycobacterium</taxon>
        <taxon>Mycobacterium avium complex (MAC)</taxon>
    </lineage>
</organism>
<dbReference type="EMBL" id="AP022597">
    <property type="protein sequence ID" value="BBY71620.1"/>
    <property type="molecule type" value="Genomic_DNA"/>
</dbReference>